<dbReference type="InterPro" id="IPR025979">
    <property type="entry name" value="ChrR-like_cupin_dom"/>
</dbReference>
<evidence type="ECO:0000259" key="1">
    <source>
        <dbReference type="Pfam" id="PF12973"/>
    </source>
</evidence>
<dbReference type="RefSeq" id="WP_183300046.1">
    <property type="nucleotide sequence ID" value="NZ_JACHWF010000005.1"/>
</dbReference>
<evidence type="ECO:0000313" key="2">
    <source>
        <dbReference type="EMBL" id="MBB3009522.1"/>
    </source>
</evidence>
<dbReference type="CDD" id="cd20303">
    <property type="entry name" value="cupin_ChrR_1"/>
    <property type="match status" value="1"/>
</dbReference>
<dbReference type="SUPFAM" id="SSF51182">
    <property type="entry name" value="RmlC-like cupins"/>
    <property type="match status" value="2"/>
</dbReference>
<sequence>MYVNADLTRRAVVTPDDHHWVASPQPGVERMMLERFGGEQARATSIVRYAPASHFPLHRHPGGEEILVLSGVFSEANAHYPAGWYLRSPPGSSHRPSSAGGAVIFVKLRHMRASEQESVRIDTNDAVHWRQFDGGAVCALYADDAEHVALLHLDGGVSLPQGHVLELLVVHGELRVDGHDYAAGSWMRFPEGDHAEIQAGAAGATLYIRTHAPAAGAAA</sequence>
<comment type="caution">
    <text evidence="2">The sequence shown here is derived from an EMBL/GenBank/DDBJ whole genome shotgun (WGS) entry which is preliminary data.</text>
</comment>
<dbReference type="InterPro" id="IPR014710">
    <property type="entry name" value="RmlC-like_jellyroll"/>
</dbReference>
<name>A0A7W4YTI8_9BURK</name>
<reference evidence="2 3" key="1">
    <citation type="submission" date="2020-08" db="EMBL/GenBank/DDBJ databases">
        <title>Genomic Encyclopedia of Type Strains, Phase IV (KMG-V): Genome sequencing to study the core and pangenomes of soil and plant-associated prokaryotes.</title>
        <authorList>
            <person name="Whitman W."/>
        </authorList>
    </citation>
    <scope>NUCLEOTIDE SEQUENCE [LARGE SCALE GENOMIC DNA]</scope>
    <source>
        <strain evidence="2 3">SLV-2362</strain>
    </source>
</reference>
<dbReference type="InterPro" id="IPR011051">
    <property type="entry name" value="RmlC_Cupin_sf"/>
</dbReference>
<proteinExistence type="predicted"/>
<dbReference type="Gene3D" id="2.60.120.10">
    <property type="entry name" value="Jelly Rolls"/>
    <property type="match status" value="1"/>
</dbReference>
<keyword evidence="3" id="KW-1185">Reference proteome</keyword>
<evidence type="ECO:0000313" key="3">
    <source>
        <dbReference type="Proteomes" id="UP000578036"/>
    </source>
</evidence>
<protein>
    <submittedName>
        <fullName evidence="2">Anti-sigma factor ChrR (Cupin superfamily)</fullName>
    </submittedName>
</protein>
<organism evidence="2 3">
    <name type="scientific">Cupriavidus alkaliphilus</name>
    <dbReference type="NCBI Taxonomy" id="942866"/>
    <lineage>
        <taxon>Bacteria</taxon>
        <taxon>Pseudomonadati</taxon>
        <taxon>Pseudomonadota</taxon>
        <taxon>Betaproteobacteria</taxon>
        <taxon>Burkholderiales</taxon>
        <taxon>Burkholderiaceae</taxon>
        <taxon>Cupriavidus</taxon>
    </lineage>
</organism>
<feature type="domain" description="ChrR-like cupin" evidence="1">
    <location>
        <begin position="9"/>
        <end position="111"/>
    </location>
</feature>
<accession>A0A7W4YTI8</accession>
<gene>
    <name evidence="2" type="ORF">FHX61_004195</name>
</gene>
<dbReference type="Proteomes" id="UP000578036">
    <property type="component" value="Unassembled WGS sequence"/>
</dbReference>
<dbReference type="EMBL" id="JACHWF010000005">
    <property type="protein sequence ID" value="MBB3009522.1"/>
    <property type="molecule type" value="Genomic_DNA"/>
</dbReference>
<dbReference type="AlphaFoldDB" id="A0A7W4YTI8"/>
<dbReference type="Pfam" id="PF12973">
    <property type="entry name" value="Cupin_7"/>
    <property type="match status" value="1"/>
</dbReference>